<dbReference type="Proteomes" id="UP000030106">
    <property type="component" value="Unassembled WGS sequence"/>
</dbReference>
<gene>
    <name evidence="1" type="ORF">BBAD15_g12088</name>
</gene>
<protein>
    <recommendedName>
        <fullName evidence="3">DUF676 domain-containing protein</fullName>
    </recommendedName>
</protein>
<dbReference type="InterPro" id="IPR052374">
    <property type="entry name" value="SERAC1"/>
</dbReference>
<accession>A0A0A2V8S6</accession>
<sequence length="256" mass="28424">MLEVIHSLVGSRSAADAPWRTGNVHWARNFMQPAYDKHRFRPCLPALEQGRSIASSARFVDPAMNNALEYCKILPPHGKMLNSSAVPGLGAHPYHTWEARKPQGPSAADYQAAQPARVHLLKDLLARDFPEARVWNFAHDSNWLIDAPVKTTAEIGKYLLAEIKDKRSSPHLPITFIGHSLGGMQPGQVTAQGVRRMDPCSTRQIKSEYSSPQTHSFLSTTNHDHLMGCFGLVATDDDDLTSTEDTFLTAARQCNW</sequence>
<dbReference type="HOGENOM" id="CLU_1085814_0_0_1"/>
<proteinExistence type="predicted"/>
<evidence type="ECO:0000313" key="1">
    <source>
        <dbReference type="EMBL" id="KGQ02697.1"/>
    </source>
</evidence>
<evidence type="ECO:0000313" key="2">
    <source>
        <dbReference type="Proteomes" id="UP000030106"/>
    </source>
</evidence>
<evidence type="ECO:0008006" key="3">
    <source>
        <dbReference type="Google" id="ProtNLM"/>
    </source>
</evidence>
<dbReference type="PANTHER" id="PTHR48182">
    <property type="entry name" value="PROTEIN SERAC1"/>
    <property type="match status" value="1"/>
</dbReference>
<organism evidence="1 2">
    <name type="scientific">Beauveria bassiana D1-5</name>
    <dbReference type="NCBI Taxonomy" id="1245745"/>
    <lineage>
        <taxon>Eukaryota</taxon>
        <taxon>Fungi</taxon>
        <taxon>Dikarya</taxon>
        <taxon>Ascomycota</taxon>
        <taxon>Pezizomycotina</taxon>
        <taxon>Sordariomycetes</taxon>
        <taxon>Hypocreomycetidae</taxon>
        <taxon>Hypocreales</taxon>
        <taxon>Cordycipitaceae</taxon>
        <taxon>Beauveria</taxon>
    </lineage>
</organism>
<name>A0A0A2V8S6_BEABA</name>
<reference evidence="1 2" key="1">
    <citation type="submission" date="2012-10" db="EMBL/GenBank/DDBJ databases">
        <title>Genome sequencing and analysis of entomopathogenic fungi Beauveria bassiana D1-5.</title>
        <authorList>
            <person name="Li Q."/>
            <person name="Wang L."/>
            <person name="Zhang Z."/>
            <person name="Wang Q."/>
            <person name="Ren J."/>
            <person name="Wang M."/>
            <person name="Xu W."/>
            <person name="Wang J."/>
            <person name="Lu Y."/>
            <person name="Du Q."/>
            <person name="Sun Z."/>
        </authorList>
    </citation>
    <scope>NUCLEOTIDE SEQUENCE [LARGE SCALE GENOMIC DNA]</scope>
    <source>
        <strain evidence="1 2">D1-5</strain>
    </source>
</reference>
<dbReference type="EMBL" id="ANFO01001413">
    <property type="protein sequence ID" value="KGQ02697.1"/>
    <property type="molecule type" value="Genomic_DNA"/>
</dbReference>
<comment type="caution">
    <text evidence="1">The sequence shown here is derived from an EMBL/GenBank/DDBJ whole genome shotgun (WGS) entry which is preliminary data.</text>
</comment>
<dbReference type="OrthoDB" id="5154032at2759"/>
<dbReference type="AlphaFoldDB" id="A0A0A2V8S6"/>
<dbReference type="STRING" id="1245745.A0A0A2V8S6"/>
<dbReference type="PANTHER" id="PTHR48182:SF3">
    <property type="entry name" value="DUF676 DOMAIN-CONTAINING PROTEIN"/>
    <property type="match status" value="1"/>
</dbReference>